<gene>
    <name evidence="1" type="ORF">C8Q71DRAFT_181092</name>
</gene>
<sequence>MTSRTMRGDRRIAAWTVCLNFHLEGPGSWPVCSGLVPVLTSKHISQHWNAAWLHCLQQLSLRAAVDNIRGALRRSYTAHSTTSLAHTEPECCLGLRSRSLGAPPSSDSVTAVRTFGRDLAASFRPMTHGSRSSIVLRASACFAVLTQADFEDLCAAAVRRIMRTRAMRRGVPEVFVYNAHQRTGNRSNFFDILNDNVPVLGPSHGNSSGALGTERLLSSLRRGGPERIPVECERQTLRRRRRDGSR</sequence>
<proteinExistence type="predicted"/>
<dbReference type="GeneID" id="71997541"/>
<protein>
    <submittedName>
        <fullName evidence="1">Uncharacterized protein</fullName>
    </submittedName>
</protein>
<evidence type="ECO:0000313" key="2">
    <source>
        <dbReference type="Proteomes" id="UP000814176"/>
    </source>
</evidence>
<reference evidence="1 2" key="1">
    <citation type="journal article" date="2021" name="Environ. Microbiol.">
        <title>Gene family expansions and transcriptome signatures uncover fungal adaptations to wood decay.</title>
        <authorList>
            <person name="Hage H."/>
            <person name="Miyauchi S."/>
            <person name="Viragh M."/>
            <person name="Drula E."/>
            <person name="Min B."/>
            <person name="Chaduli D."/>
            <person name="Navarro D."/>
            <person name="Favel A."/>
            <person name="Norest M."/>
            <person name="Lesage-Meessen L."/>
            <person name="Balint B."/>
            <person name="Merenyi Z."/>
            <person name="de Eugenio L."/>
            <person name="Morin E."/>
            <person name="Martinez A.T."/>
            <person name="Baldrian P."/>
            <person name="Stursova M."/>
            <person name="Martinez M.J."/>
            <person name="Novotny C."/>
            <person name="Magnuson J.K."/>
            <person name="Spatafora J.W."/>
            <person name="Maurice S."/>
            <person name="Pangilinan J."/>
            <person name="Andreopoulos W."/>
            <person name="LaButti K."/>
            <person name="Hundley H."/>
            <person name="Na H."/>
            <person name="Kuo A."/>
            <person name="Barry K."/>
            <person name="Lipzen A."/>
            <person name="Henrissat B."/>
            <person name="Riley R."/>
            <person name="Ahrendt S."/>
            <person name="Nagy L.G."/>
            <person name="Grigoriev I.V."/>
            <person name="Martin F."/>
            <person name="Rosso M.N."/>
        </authorList>
    </citation>
    <scope>NUCLEOTIDE SEQUENCE [LARGE SCALE GENOMIC DNA]</scope>
    <source>
        <strain evidence="1 2">CIRM-BRFM 1785</strain>
    </source>
</reference>
<dbReference type="Proteomes" id="UP000814176">
    <property type="component" value="Unassembled WGS sequence"/>
</dbReference>
<evidence type="ECO:0000313" key="1">
    <source>
        <dbReference type="EMBL" id="KAH9833400.1"/>
    </source>
</evidence>
<organism evidence="1 2">
    <name type="scientific">Rhodofomes roseus</name>
    <dbReference type="NCBI Taxonomy" id="34475"/>
    <lineage>
        <taxon>Eukaryota</taxon>
        <taxon>Fungi</taxon>
        <taxon>Dikarya</taxon>
        <taxon>Basidiomycota</taxon>
        <taxon>Agaricomycotina</taxon>
        <taxon>Agaricomycetes</taxon>
        <taxon>Polyporales</taxon>
        <taxon>Rhodofomes</taxon>
    </lineage>
</organism>
<accession>A0ABQ8K8J8</accession>
<comment type="caution">
    <text evidence="1">The sequence shown here is derived from an EMBL/GenBank/DDBJ whole genome shotgun (WGS) entry which is preliminary data.</text>
</comment>
<dbReference type="RefSeq" id="XP_047776140.1">
    <property type="nucleotide sequence ID" value="XM_047916809.1"/>
</dbReference>
<name>A0ABQ8K8J8_9APHY</name>
<keyword evidence="2" id="KW-1185">Reference proteome</keyword>
<dbReference type="EMBL" id="JADCUA010000018">
    <property type="protein sequence ID" value="KAH9833400.1"/>
    <property type="molecule type" value="Genomic_DNA"/>
</dbReference>